<dbReference type="RefSeq" id="WP_375544189.1">
    <property type="nucleotide sequence ID" value="NZ_CP081078.1"/>
</dbReference>
<dbReference type="Pfam" id="PF13683">
    <property type="entry name" value="rve_3"/>
    <property type="match status" value="1"/>
</dbReference>
<accession>A0ABY5WYP0</accession>
<evidence type="ECO:0000259" key="1">
    <source>
        <dbReference type="Pfam" id="PF13683"/>
    </source>
</evidence>
<proteinExistence type="predicted"/>
<keyword evidence="3" id="KW-1185">Reference proteome</keyword>
<name>A0ABY5WYP0_LEICA</name>
<sequence>MSLLEILLKIIAEIIEDALHEHARGLIAAWRKDYNHHRPHTQIWFQW</sequence>
<dbReference type="EMBL" id="CP081078">
    <property type="protein sequence ID" value="UWQ59349.1"/>
    <property type="molecule type" value="Genomic_DNA"/>
</dbReference>
<organism evidence="2 3">
    <name type="scientific">Leisingera caerulea</name>
    <name type="common">Phaeobacter caeruleus</name>
    <dbReference type="NCBI Taxonomy" id="506591"/>
    <lineage>
        <taxon>Bacteria</taxon>
        <taxon>Pseudomonadati</taxon>
        <taxon>Pseudomonadota</taxon>
        <taxon>Alphaproteobacteria</taxon>
        <taxon>Rhodobacterales</taxon>
        <taxon>Roseobacteraceae</taxon>
        <taxon>Leisingera</taxon>
    </lineage>
</organism>
<evidence type="ECO:0000313" key="2">
    <source>
        <dbReference type="EMBL" id="UWQ59349.1"/>
    </source>
</evidence>
<protein>
    <submittedName>
        <fullName evidence="2">Transposase</fullName>
    </submittedName>
</protein>
<evidence type="ECO:0000313" key="3">
    <source>
        <dbReference type="Proteomes" id="UP001058184"/>
    </source>
</evidence>
<gene>
    <name evidence="2" type="ORF">K3722_04265</name>
</gene>
<feature type="domain" description="Integrase catalytic" evidence="1">
    <location>
        <begin position="21"/>
        <end position="41"/>
    </location>
</feature>
<dbReference type="InterPro" id="IPR001584">
    <property type="entry name" value="Integrase_cat-core"/>
</dbReference>
<reference evidence="2" key="1">
    <citation type="submission" date="2021-08" db="EMBL/GenBank/DDBJ databases">
        <authorList>
            <person name="Nwanade C."/>
            <person name="Wang M."/>
            <person name="Masoudi A."/>
            <person name="Yu Z."/>
            <person name="Liu J."/>
        </authorList>
    </citation>
    <scope>NUCLEOTIDE SEQUENCE</scope>
    <source>
        <strain evidence="2">S141</strain>
    </source>
</reference>
<dbReference type="Proteomes" id="UP001058184">
    <property type="component" value="Chromosome"/>
</dbReference>